<feature type="region of interest" description="Disordered" evidence="5">
    <location>
        <begin position="906"/>
        <end position="933"/>
    </location>
</feature>
<feature type="transmembrane region" description="Helical" evidence="6">
    <location>
        <begin position="311"/>
        <end position="337"/>
    </location>
</feature>
<feature type="compositionally biased region" description="Pro residues" evidence="5">
    <location>
        <begin position="751"/>
        <end position="764"/>
    </location>
</feature>
<feature type="compositionally biased region" description="Low complexity" evidence="5">
    <location>
        <begin position="789"/>
        <end position="798"/>
    </location>
</feature>
<feature type="compositionally biased region" description="Polar residues" evidence="5">
    <location>
        <begin position="456"/>
        <end position="476"/>
    </location>
</feature>
<feature type="transmembrane region" description="Helical" evidence="6">
    <location>
        <begin position="201"/>
        <end position="220"/>
    </location>
</feature>
<reference evidence="7 8" key="1">
    <citation type="journal article" date="2011" name="PLoS Pathog.">
        <title>Endophytic Life Strategies Decoded by Genome and Transcriptome Analyses of the Mutualistic Root Symbiont Piriformospora indica.</title>
        <authorList>
            <person name="Zuccaro A."/>
            <person name="Lahrmann U."/>
            <person name="Guldener U."/>
            <person name="Langen G."/>
            <person name="Pfiffi S."/>
            <person name="Biedenkopf D."/>
            <person name="Wong P."/>
            <person name="Samans B."/>
            <person name="Grimm C."/>
            <person name="Basiewicz M."/>
            <person name="Murat C."/>
            <person name="Martin F."/>
            <person name="Kogel K.H."/>
        </authorList>
    </citation>
    <scope>NUCLEOTIDE SEQUENCE [LARGE SCALE GENOMIC DNA]</scope>
    <source>
        <strain evidence="7 8">DSM 11827</strain>
    </source>
</reference>
<feature type="compositionally biased region" description="Low complexity" evidence="5">
    <location>
        <begin position="485"/>
        <end position="497"/>
    </location>
</feature>
<feature type="compositionally biased region" description="Basic and acidic residues" evidence="5">
    <location>
        <begin position="922"/>
        <end position="933"/>
    </location>
</feature>
<dbReference type="InParanoid" id="G4TSI8"/>
<comment type="caution">
    <text evidence="7">The sequence shown here is derived from an EMBL/GenBank/DDBJ whole genome shotgun (WGS) entry which is preliminary data.</text>
</comment>
<evidence type="ECO:0000256" key="3">
    <source>
        <dbReference type="ARBA" id="ARBA00022989"/>
    </source>
</evidence>
<feature type="region of interest" description="Disordered" evidence="5">
    <location>
        <begin position="1073"/>
        <end position="1109"/>
    </location>
</feature>
<proteinExistence type="predicted"/>
<dbReference type="Gene3D" id="1.20.1070.10">
    <property type="entry name" value="Rhodopsin 7-helix transmembrane proteins"/>
    <property type="match status" value="1"/>
</dbReference>
<dbReference type="STRING" id="1109443.G4TSI8"/>
<protein>
    <submittedName>
        <fullName evidence="7">Uncharacterized protein</fullName>
    </submittedName>
</protein>
<evidence type="ECO:0000256" key="2">
    <source>
        <dbReference type="ARBA" id="ARBA00022692"/>
    </source>
</evidence>
<evidence type="ECO:0000313" key="7">
    <source>
        <dbReference type="EMBL" id="CCA74281.1"/>
    </source>
</evidence>
<dbReference type="eggNOG" id="ENOG502SHFR">
    <property type="taxonomic scope" value="Eukaryota"/>
</dbReference>
<dbReference type="PANTHER" id="PTHR23112:SF37">
    <property type="entry name" value="G PROTEIN-COUPLED RECEPTOR GPR1"/>
    <property type="match status" value="1"/>
</dbReference>
<name>G4TSI8_SERID</name>
<feature type="compositionally biased region" description="Low complexity" evidence="5">
    <location>
        <begin position="530"/>
        <end position="540"/>
    </location>
</feature>
<evidence type="ECO:0000256" key="4">
    <source>
        <dbReference type="ARBA" id="ARBA00023136"/>
    </source>
</evidence>
<keyword evidence="4 6" id="KW-0472">Membrane</keyword>
<dbReference type="SUPFAM" id="SSF81321">
    <property type="entry name" value="Family A G protein-coupled receptor-like"/>
    <property type="match status" value="1"/>
</dbReference>
<feature type="transmembrane region" description="Helical" evidence="6">
    <location>
        <begin position="141"/>
        <end position="162"/>
    </location>
</feature>
<keyword evidence="8" id="KW-1185">Reference proteome</keyword>
<feature type="transmembrane region" description="Helical" evidence="6">
    <location>
        <begin position="20"/>
        <end position="45"/>
    </location>
</feature>
<accession>G4TSI8</accession>
<dbReference type="GO" id="GO:0007189">
    <property type="term" value="P:adenylate cyclase-activating G protein-coupled receptor signaling pathway"/>
    <property type="evidence" value="ECO:0007669"/>
    <property type="project" value="TreeGrafter"/>
</dbReference>
<feature type="transmembrane region" description="Helical" evidence="6">
    <location>
        <begin position="280"/>
        <end position="299"/>
    </location>
</feature>
<comment type="subcellular location">
    <subcellularLocation>
        <location evidence="1">Membrane</location>
        <topology evidence="1">Multi-pass membrane protein</topology>
    </subcellularLocation>
</comment>
<dbReference type="PANTHER" id="PTHR23112">
    <property type="entry name" value="G PROTEIN-COUPLED RECEPTOR 157-RELATED"/>
    <property type="match status" value="1"/>
</dbReference>
<dbReference type="AlphaFoldDB" id="G4TSI8"/>
<feature type="compositionally biased region" description="Basic and acidic residues" evidence="5">
    <location>
        <begin position="370"/>
        <end position="381"/>
    </location>
</feature>
<dbReference type="EMBL" id="CAFZ01000297">
    <property type="protein sequence ID" value="CCA74281.1"/>
    <property type="molecule type" value="Genomic_DNA"/>
</dbReference>
<sequence length="1109" mass="118733">MALLNPCLNILPTSQVIGLSFTALAGFISSFAVLFVLILVTRNYIRNVLHPPPGGEWRLIRTHVDAYLLSLLLSDFLQGLGAILNIKWSAERQVYCSATCTAQGFIQIVGETGVGMSTLAITIQTFLVIFFRWSPSPRSSWIWKAVITAIWLYVCIFAAVGYGKHHSPSSDPQTADIFFTPTPYWCWISGKFDAERIAGEYFWLWFAAFVNIILYTLLFFRVRGNITVDPLNWRRVRFKWHRYGGQGRTAGGEGYFDSVARGARGGEAGKDAAKEALSMIWYPVTYTILVLPLSIVRWSTFRPPGRTEPHVPFAVTSVVIVIFSLSGAANVVLILWTRKNLLLFGQRGVVNPAKIGPAATGRAQRLQALEAKKNARRKPEGDPEDNVGVKRIQPSTGAEEEEVVEGPGGMGNEKSPNGHRRGSSSSGNERKGRFGIRHFIGLAPLQIGSSKEGGRRNSTSKAGPDQGSSTNDTSTDGIGPLSPISARGGNRSARNGGDTSFAAGGFTTGAFESERSFELGSTGVLPPPLGTASGPSSPSTPISVPAAAGYSHPLVVGGGRMSTVAEMSQTGTGGVRSHADVAGAEAGEESSAGDIVYAFGSREPTDAYGYGDELEQQHAIRTGASFSGLLPADSTPPTTMSMQLDDGVVPEGMSRDLGALAAEYDIDIEREKERKGLQRQLGAYSFGGSPSQHDKVARLEVPGHGHGDAPGAQISNRSDFLDLERSTPGHSSAGVSTGEHGKGKDVEFPVYPVPPPLPSTYPPAPRRESAASSNEGRRGSGAGHEGRRGSAASAGSRAYAPYQHYPLPTNRPDSSRSAQRPDSSRSRQSESGKRPDMSDYSVPMKFNPTPAPTKDFPISPFDDHSPYDKAHNASSKSLGRASTRTTDSQLRPTNAPWASLTALFMGRPSTSSSRGPGSSVEDLTRHDASDKPRQLYATEKTRQGADNVELSVMTTNKINRSSSTTALSTPMPRTRDNSMEEHVYLADAHNVFGDGHALSPLGALTAGGPLRKSVSSTSERSASGSWSRATATANAKAALFYHSQSSHQAHPVPQSSHITQPQLYTQSHLQPDVYRPTTAGSTRSHRSYTFGPPGLSAHDDDNNVVGRAL</sequence>
<feature type="region of interest" description="Disordered" evidence="5">
    <location>
        <begin position="722"/>
        <end position="893"/>
    </location>
</feature>
<feature type="compositionally biased region" description="Basic and acidic residues" evidence="5">
    <location>
        <begin position="822"/>
        <end position="837"/>
    </location>
</feature>
<feature type="compositionally biased region" description="Polar residues" evidence="5">
    <location>
        <begin position="811"/>
        <end position="821"/>
    </location>
</feature>
<feature type="region of interest" description="Disordered" evidence="5">
    <location>
        <begin position="370"/>
        <end position="540"/>
    </location>
</feature>
<dbReference type="GO" id="GO:0005886">
    <property type="term" value="C:plasma membrane"/>
    <property type="evidence" value="ECO:0007669"/>
    <property type="project" value="TreeGrafter"/>
</dbReference>
<evidence type="ECO:0000313" key="8">
    <source>
        <dbReference type="Proteomes" id="UP000007148"/>
    </source>
</evidence>
<feature type="compositionally biased region" description="Basic and acidic residues" evidence="5">
    <location>
        <begin position="861"/>
        <end position="871"/>
    </location>
</feature>
<dbReference type="Proteomes" id="UP000007148">
    <property type="component" value="Unassembled WGS sequence"/>
</dbReference>
<dbReference type="CDD" id="cd00637">
    <property type="entry name" value="7tm_classA_rhodopsin-like"/>
    <property type="match status" value="1"/>
</dbReference>
<keyword evidence="3 6" id="KW-1133">Transmembrane helix</keyword>
<feature type="compositionally biased region" description="Low complexity" evidence="5">
    <location>
        <begin position="906"/>
        <end position="919"/>
    </location>
</feature>
<evidence type="ECO:0000256" key="6">
    <source>
        <dbReference type="SAM" id="Phobius"/>
    </source>
</evidence>
<dbReference type="GO" id="GO:0004930">
    <property type="term" value="F:G protein-coupled receptor activity"/>
    <property type="evidence" value="ECO:0007669"/>
    <property type="project" value="TreeGrafter"/>
</dbReference>
<feature type="compositionally biased region" description="Polar residues" evidence="5">
    <location>
        <begin position="872"/>
        <end position="892"/>
    </location>
</feature>
<organism evidence="7 8">
    <name type="scientific">Serendipita indica (strain DSM 11827)</name>
    <name type="common">Root endophyte fungus</name>
    <name type="synonym">Piriformospora indica</name>
    <dbReference type="NCBI Taxonomy" id="1109443"/>
    <lineage>
        <taxon>Eukaryota</taxon>
        <taxon>Fungi</taxon>
        <taxon>Dikarya</taxon>
        <taxon>Basidiomycota</taxon>
        <taxon>Agaricomycotina</taxon>
        <taxon>Agaricomycetes</taxon>
        <taxon>Sebacinales</taxon>
        <taxon>Serendipitaceae</taxon>
        <taxon>Serendipita</taxon>
    </lineage>
</organism>
<keyword evidence="2 6" id="KW-0812">Transmembrane</keyword>
<dbReference type="HOGENOM" id="CLU_282014_0_0_1"/>
<feature type="transmembrane region" description="Helical" evidence="6">
    <location>
        <begin position="104"/>
        <end position="129"/>
    </location>
</feature>
<dbReference type="OrthoDB" id="100006at2759"/>
<evidence type="ECO:0000256" key="5">
    <source>
        <dbReference type="SAM" id="MobiDB-lite"/>
    </source>
</evidence>
<evidence type="ECO:0000256" key="1">
    <source>
        <dbReference type="ARBA" id="ARBA00004141"/>
    </source>
</evidence>
<gene>
    <name evidence="7" type="ORF">PIIN_08234</name>
</gene>